<organism evidence="1 2">
    <name type="scientific">Rhizobium grahamii</name>
    <dbReference type="NCBI Taxonomy" id="1120045"/>
    <lineage>
        <taxon>Bacteria</taxon>
        <taxon>Pseudomonadati</taxon>
        <taxon>Pseudomonadota</taxon>
        <taxon>Alphaproteobacteria</taxon>
        <taxon>Hyphomicrobiales</taxon>
        <taxon>Rhizobiaceae</taxon>
        <taxon>Rhizobium/Agrobacterium group</taxon>
        <taxon>Rhizobium</taxon>
    </lineage>
</organism>
<comment type="caution">
    <text evidence="1">The sequence shown here is derived from an EMBL/GenBank/DDBJ whole genome shotgun (WGS) entry which is preliminary data.</text>
</comment>
<dbReference type="Gene3D" id="6.10.250.730">
    <property type="match status" value="1"/>
</dbReference>
<gene>
    <name evidence="1" type="ORF">B5K06_30090</name>
</gene>
<dbReference type="EMBL" id="NAAC01000043">
    <property type="protein sequence ID" value="RDJ03251.1"/>
    <property type="molecule type" value="Genomic_DNA"/>
</dbReference>
<protein>
    <recommendedName>
        <fullName evidence="3">DUF982 domain-containing protein</fullName>
    </recommendedName>
</protein>
<accession>A0A370KFM6</accession>
<dbReference type="OrthoDB" id="8420443at2"/>
<dbReference type="RefSeq" id="WP_016555962.1">
    <property type="nucleotide sequence ID" value="NZ_KZ857269.1"/>
</dbReference>
<sequence length="82" mass="9029">MTNVIEGEFHVTWRPPVFVRIGIGPLAEIDGPDAALALLHLWPGQRELKEARATCVDAINRRGSVELARIRFVEAAKAAEVL</sequence>
<proteinExistence type="predicted"/>
<dbReference type="InterPro" id="IPR010385">
    <property type="entry name" value="DUF982"/>
</dbReference>
<evidence type="ECO:0000313" key="2">
    <source>
        <dbReference type="Proteomes" id="UP000254939"/>
    </source>
</evidence>
<dbReference type="Proteomes" id="UP000254939">
    <property type="component" value="Unassembled WGS sequence"/>
</dbReference>
<evidence type="ECO:0000313" key="1">
    <source>
        <dbReference type="EMBL" id="RDJ03251.1"/>
    </source>
</evidence>
<reference evidence="1 2" key="1">
    <citation type="submission" date="2017-03" db="EMBL/GenBank/DDBJ databases">
        <title>Genome analysis of Rhizobial strains effectives or ineffectives for nitrogen fixation isolated from bean seeds.</title>
        <authorList>
            <person name="Peralta H."/>
            <person name="Aguilar-Vera A."/>
            <person name="Mora Y."/>
            <person name="Vargas-Lagunas C."/>
            <person name="Girard L."/>
            <person name="Mora J."/>
        </authorList>
    </citation>
    <scope>NUCLEOTIDE SEQUENCE [LARGE SCALE GENOMIC DNA]</scope>
    <source>
        <strain evidence="1 2">CCGM3</strain>
    </source>
</reference>
<dbReference type="AlphaFoldDB" id="A0A370KFM6"/>
<evidence type="ECO:0008006" key="3">
    <source>
        <dbReference type="Google" id="ProtNLM"/>
    </source>
</evidence>
<dbReference type="Pfam" id="PF06169">
    <property type="entry name" value="DUF982"/>
    <property type="match status" value="1"/>
</dbReference>
<name>A0A370KFM6_9HYPH</name>